<evidence type="ECO:0000313" key="2">
    <source>
        <dbReference type="Proteomes" id="UP000634136"/>
    </source>
</evidence>
<keyword evidence="2" id="KW-1185">Reference proteome</keyword>
<comment type="caution">
    <text evidence="1">The sequence shown here is derived from an EMBL/GenBank/DDBJ whole genome shotgun (WGS) entry which is preliminary data.</text>
</comment>
<accession>A0A834SP21</accession>
<dbReference type="AlphaFoldDB" id="A0A834SP21"/>
<sequence>MGSINEEERKGKEREKVQVSAEARIENRVVAVKDSHTDETRRVQLACNFVNLLATK</sequence>
<proteinExistence type="predicted"/>
<protein>
    <submittedName>
        <fullName evidence="1">Uncharacterized protein</fullName>
    </submittedName>
</protein>
<dbReference type="EMBL" id="JAAIUW010000012">
    <property type="protein sequence ID" value="KAF7806280.1"/>
    <property type="molecule type" value="Genomic_DNA"/>
</dbReference>
<evidence type="ECO:0000313" key="1">
    <source>
        <dbReference type="EMBL" id="KAF7806280.1"/>
    </source>
</evidence>
<gene>
    <name evidence="1" type="ORF">G2W53_038441</name>
</gene>
<name>A0A834SP21_9FABA</name>
<dbReference type="Proteomes" id="UP000634136">
    <property type="component" value="Unassembled WGS sequence"/>
</dbReference>
<reference evidence="1" key="1">
    <citation type="submission" date="2020-09" db="EMBL/GenBank/DDBJ databases">
        <title>Genome-Enabled Discovery of Anthraquinone Biosynthesis in Senna tora.</title>
        <authorList>
            <person name="Kang S.-H."/>
            <person name="Pandey R.P."/>
            <person name="Lee C.-M."/>
            <person name="Sim J.-S."/>
            <person name="Jeong J.-T."/>
            <person name="Choi B.-S."/>
            <person name="Jung M."/>
            <person name="Ginzburg D."/>
            <person name="Zhao K."/>
            <person name="Won S.Y."/>
            <person name="Oh T.-J."/>
            <person name="Yu Y."/>
            <person name="Kim N.-H."/>
            <person name="Lee O.R."/>
            <person name="Lee T.-H."/>
            <person name="Bashyal P."/>
            <person name="Kim T.-S."/>
            <person name="Lee W.-H."/>
            <person name="Kawkins C."/>
            <person name="Kim C.-K."/>
            <person name="Kim J.S."/>
            <person name="Ahn B.O."/>
            <person name="Rhee S.Y."/>
            <person name="Sohng J.K."/>
        </authorList>
    </citation>
    <scope>NUCLEOTIDE SEQUENCE</scope>
    <source>
        <tissue evidence="1">Leaf</tissue>
    </source>
</reference>
<organism evidence="1 2">
    <name type="scientific">Senna tora</name>
    <dbReference type="NCBI Taxonomy" id="362788"/>
    <lineage>
        <taxon>Eukaryota</taxon>
        <taxon>Viridiplantae</taxon>
        <taxon>Streptophyta</taxon>
        <taxon>Embryophyta</taxon>
        <taxon>Tracheophyta</taxon>
        <taxon>Spermatophyta</taxon>
        <taxon>Magnoliopsida</taxon>
        <taxon>eudicotyledons</taxon>
        <taxon>Gunneridae</taxon>
        <taxon>Pentapetalae</taxon>
        <taxon>rosids</taxon>
        <taxon>fabids</taxon>
        <taxon>Fabales</taxon>
        <taxon>Fabaceae</taxon>
        <taxon>Caesalpinioideae</taxon>
        <taxon>Cassia clade</taxon>
        <taxon>Senna</taxon>
    </lineage>
</organism>